<feature type="region of interest" description="Disordered" evidence="5">
    <location>
        <begin position="1"/>
        <end position="122"/>
    </location>
</feature>
<gene>
    <name evidence="9 10 11" type="primary">LOC103703632</name>
</gene>
<organism evidence="8 9">
    <name type="scientific">Phoenix dactylifera</name>
    <name type="common">Date palm</name>
    <dbReference type="NCBI Taxonomy" id="42345"/>
    <lineage>
        <taxon>Eukaryota</taxon>
        <taxon>Viridiplantae</taxon>
        <taxon>Streptophyta</taxon>
        <taxon>Embryophyta</taxon>
        <taxon>Tracheophyta</taxon>
        <taxon>Spermatophyta</taxon>
        <taxon>Magnoliopsida</taxon>
        <taxon>Liliopsida</taxon>
        <taxon>Arecaceae</taxon>
        <taxon>Coryphoideae</taxon>
        <taxon>Phoeniceae</taxon>
        <taxon>Phoenix</taxon>
    </lineage>
</organism>
<dbReference type="InterPro" id="IPR036427">
    <property type="entry name" value="Bromodomain-like_sf"/>
</dbReference>
<sequence>MASGPLVGGGAGGDGSREKQRWAESNKVYTRKTHNKNPKPASNPQPPPSSDQTPTAATAADDAASSPRRPPPPQPPAPSSVASDDDASSLNRPQPPDAAQRSQPNVHSRSITISLASRSRQEIRELRRKLTAELEQVRALSRKIEAREVQLASAAAAVSSAPAAGYTHSQLSVTDPNTPVSTKTPASAPFRRQPTVSVATENNPSEGLEKEKRTPKANQYYRNSDFVLGKEKFPPPEPHGHKKSKANGSKKHSLGELDHGTDAVEKKFAQAFKSCAVLLAKLMKHKHGWVFNSPVDAKALGLHDYFSIIKHPMDLGTVKSRLSKNWYKSPREFAEDVRLTFRNAMIYNPEGQDVHIMAKQLSQIFDERWPAIEAEFSYLSHPPAPKKPPPLDVRTLERSDSTIYPMAVDSKMKPVNYAPPVGRPQALKKPKAKDPHKRDMTFEEKQRLSNNLQNLPPEKLENIVQIIKKRNSSVYQHDDEIEVDIDSVDVETLWELDRFVTNYKKSLSKNKRKAELAVLARQEAERNAREMVHERAQEPIPVEMPNESKTVVDEKYVASSSPAGEETKGDNASRSSSSSSSSSDSGSSSTDSDSESSSAYGSDVARSPRT</sequence>
<name>A0A8B7BT59_PHODC</name>
<evidence type="ECO:0000256" key="1">
    <source>
        <dbReference type="ARBA" id="ARBA00023015"/>
    </source>
</evidence>
<dbReference type="CDD" id="cd05506">
    <property type="entry name" value="Bromo_plant1"/>
    <property type="match status" value="1"/>
</dbReference>
<dbReference type="KEGG" id="pda:103703632"/>
<feature type="compositionally biased region" description="Low complexity" evidence="5">
    <location>
        <begin position="573"/>
        <end position="598"/>
    </location>
</feature>
<dbReference type="Pfam" id="PF00439">
    <property type="entry name" value="Bromodomain"/>
    <property type="match status" value="1"/>
</dbReference>
<feature type="domain" description="Bromo" evidence="6">
    <location>
        <begin position="283"/>
        <end position="355"/>
    </location>
</feature>
<reference evidence="9 10" key="2">
    <citation type="submission" date="2025-04" db="UniProtKB">
        <authorList>
            <consortium name="RefSeq"/>
        </authorList>
    </citation>
    <scope>IDENTIFICATION</scope>
    <source>
        <tissue evidence="9 10">Young leaves</tissue>
    </source>
</reference>
<keyword evidence="8" id="KW-1185">Reference proteome</keyword>
<dbReference type="RefSeq" id="XP_008784809.1">
    <property type="nucleotide sequence ID" value="XM_008786587.4"/>
</dbReference>
<proteinExistence type="predicted"/>
<reference evidence="8" key="1">
    <citation type="journal article" date="2019" name="Nat. Commun.">
        <title>Genome-wide association mapping of date palm fruit traits.</title>
        <authorList>
            <person name="Hazzouri K.M."/>
            <person name="Gros-Balthazard M."/>
            <person name="Flowers J.M."/>
            <person name="Copetti D."/>
            <person name="Lemansour A."/>
            <person name="Lebrun M."/>
            <person name="Masmoudi K."/>
            <person name="Ferrand S."/>
            <person name="Dhar M.I."/>
            <person name="Fresquez Z.A."/>
            <person name="Rosas U."/>
            <person name="Zhang J."/>
            <person name="Talag J."/>
            <person name="Lee S."/>
            <person name="Kudrna D."/>
            <person name="Powell R.F."/>
            <person name="Leitch I.J."/>
            <person name="Krueger R.R."/>
            <person name="Wing R.A."/>
            <person name="Amiri K.M.A."/>
            <person name="Purugganan M.D."/>
        </authorList>
    </citation>
    <scope>NUCLEOTIDE SEQUENCE [LARGE SCALE GENOMIC DNA]</scope>
    <source>
        <strain evidence="8">cv. Khalas</strain>
    </source>
</reference>
<feature type="compositionally biased region" description="Polar residues" evidence="5">
    <location>
        <begin position="194"/>
        <end position="205"/>
    </location>
</feature>
<dbReference type="SMART" id="SM00297">
    <property type="entry name" value="BROMO"/>
    <property type="match status" value="1"/>
</dbReference>
<dbReference type="PRINTS" id="PR00503">
    <property type="entry name" value="BROMODOMAIN"/>
</dbReference>
<dbReference type="AlphaFoldDB" id="A0A8B7BT59"/>
<dbReference type="Proteomes" id="UP000228380">
    <property type="component" value="Chromosome 9"/>
</dbReference>
<protein>
    <submittedName>
        <fullName evidence="9 10">Transcription factor GTE4-like isoform X1</fullName>
    </submittedName>
</protein>
<dbReference type="InterPro" id="IPR001487">
    <property type="entry name" value="Bromodomain"/>
</dbReference>
<dbReference type="OrthoDB" id="21449at2759"/>
<evidence type="ECO:0000313" key="9">
    <source>
        <dbReference type="RefSeq" id="XP_008784809.1"/>
    </source>
</evidence>
<feature type="compositionally biased region" description="Low complexity" evidence="5">
    <location>
        <begin position="50"/>
        <end position="67"/>
    </location>
</feature>
<feature type="compositionally biased region" description="Pro residues" evidence="5">
    <location>
        <begin position="68"/>
        <end position="78"/>
    </location>
</feature>
<feature type="compositionally biased region" description="Basic and acidic residues" evidence="5">
    <location>
        <begin position="15"/>
        <end position="24"/>
    </location>
</feature>
<dbReference type="InterPro" id="IPR037377">
    <property type="entry name" value="GTE_bromo"/>
</dbReference>
<feature type="compositionally biased region" description="Basic residues" evidence="5">
    <location>
        <begin position="240"/>
        <end position="252"/>
    </location>
</feature>
<dbReference type="GeneID" id="103703632"/>
<evidence type="ECO:0000256" key="3">
    <source>
        <dbReference type="ARBA" id="ARBA00023163"/>
    </source>
</evidence>
<evidence type="ECO:0000313" key="11">
    <source>
        <dbReference type="RefSeq" id="XP_038986244.1"/>
    </source>
</evidence>
<evidence type="ECO:0000313" key="8">
    <source>
        <dbReference type="Proteomes" id="UP000228380"/>
    </source>
</evidence>
<dbReference type="PROSITE" id="PS51525">
    <property type="entry name" value="NET"/>
    <property type="match status" value="1"/>
</dbReference>
<dbReference type="Pfam" id="PF17035">
    <property type="entry name" value="BET"/>
    <property type="match status" value="1"/>
</dbReference>
<accession>A0A8B7BT59</accession>
<evidence type="ECO:0000256" key="5">
    <source>
        <dbReference type="SAM" id="MobiDB-lite"/>
    </source>
</evidence>
<feature type="compositionally biased region" description="Gly residues" evidence="5">
    <location>
        <begin position="1"/>
        <end position="14"/>
    </location>
</feature>
<evidence type="ECO:0000256" key="4">
    <source>
        <dbReference type="PROSITE-ProRule" id="PRU00035"/>
    </source>
</evidence>
<dbReference type="Gene3D" id="1.20.1270.220">
    <property type="match status" value="1"/>
</dbReference>
<evidence type="ECO:0000259" key="6">
    <source>
        <dbReference type="PROSITE" id="PS50014"/>
    </source>
</evidence>
<keyword evidence="3" id="KW-0804">Transcription</keyword>
<feature type="region of interest" description="Disordered" evidence="5">
    <location>
        <begin position="168"/>
        <end position="256"/>
    </location>
</feature>
<evidence type="ECO:0000313" key="10">
    <source>
        <dbReference type="RefSeq" id="XP_017696864.1"/>
    </source>
</evidence>
<dbReference type="InterPro" id="IPR038336">
    <property type="entry name" value="NET_sf"/>
</dbReference>
<dbReference type="InterPro" id="IPR027353">
    <property type="entry name" value="NET_dom"/>
</dbReference>
<dbReference type="PANTHER" id="PTHR45926">
    <property type="entry name" value="OSJNBA0053K19.4 PROTEIN"/>
    <property type="match status" value="1"/>
</dbReference>
<dbReference type="SUPFAM" id="SSF47370">
    <property type="entry name" value="Bromodomain"/>
    <property type="match status" value="1"/>
</dbReference>
<evidence type="ECO:0000259" key="7">
    <source>
        <dbReference type="PROSITE" id="PS51525"/>
    </source>
</evidence>
<keyword evidence="1" id="KW-0805">Transcription regulation</keyword>
<feature type="compositionally biased region" description="Polar residues" evidence="5">
    <location>
        <begin position="100"/>
        <end position="118"/>
    </location>
</feature>
<dbReference type="PROSITE" id="PS50014">
    <property type="entry name" value="BROMODOMAIN_2"/>
    <property type="match status" value="1"/>
</dbReference>
<dbReference type="RefSeq" id="XP_038986244.1">
    <property type="nucleotide sequence ID" value="XM_039130316.1"/>
</dbReference>
<feature type="region of interest" description="Disordered" evidence="5">
    <location>
        <begin position="414"/>
        <end position="439"/>
    </location>
</feature>
<feature type="domain" description="NET" evidence="7">
    <location>
        <begin position="430"/>
        <end position="511"/>
    </location>
</feature>
<keyword evidence="2 4" id="KW-0103">Bromodomain</keyword>
<evidence type="ECO:0000256" key="2">
    <source>
        <dbReference type="ARBA" id="ARBA00023117"/>
    </source>
</evidence>
<feature type="compositionally biased region" description="Polar residues" evidence="5">
    <location>
        <begin position="168"/>
        <end position="185"/>
    </location>
</feature>
<feature type="region of interest" description="Disordered" evidence="5">
    <location>
        <begin position="528"/>
        <end position="610"/>
    </location>
</feature>
<feature type="compositionally biased region" description="Basic and acidic residues" evidence="5">
    <location>
        <begin position="528"/>
        <end position="537"/>
    </location>
</feature>
<dbReference type="Gene3D" id="1.20.920.10">
    <property type="entry name" value="Bromodomain-like"/>
    <property type="match status" value="1"/>
</dbReference>
<dbReference type="RefSeq" id="XP_017696864.1">
    <property type="nucleotide sequence ID" value="XM_017841375.3"/>
</dbReference>